<dbReference type="PANTHER" id="PTHR22803">
    <property type="entry name" value="MANNOSE, PHOSPHOLIPASE, LECTIN RECEPTOR RELATED"/>
    <property type="match status" value="1"/>
</dbReference>
<keyword evidence="4" id="KW-1185">Reference proteome</keyword>
<proteinExistence type="predicted"/>
<protein>
    <submittedName>
        <fullName evidence="5">Neurocan core protein-like</fullName>
    </submittedName>
</protein>
<dbReference type="Proteomes" id="UP000694844">
    <property type="component" value="Chromosome 5"/>
</dbReference>
<organism evidence="4 5">
    <name type="scientific">Crassostrea virginica</name>
    <name type="common">Eastern oyster</name>
    <dbReference type="NCBI Taxonomy" id="6565"/>
    <lineage>
        <taxon>Eukaryota</taxon>
        <taxon>Metazoa</taxon>
        <taxon>Spiralia</taxon>
        <taxon>Lophotrochozoa</taxon>
        <taxon>Mollusca</taxon>
        <taxon>Bivalvia</taxon>
        <taxon>Autobranchia</taxon>
        <taxon>Pteriomorphia</taxon>
        <taxon>Ostreida</taxon>
        <taxon>Ostreoidea</taxon>
        <taxon>Ostreidae</taxon>
        <taxon>Crassostrea</taxon>
    </lineage>
</organism>
<dbReference type="RefSeq" id="XP_022341255.1">
    <property type="nucleotide sequence ID" value="XM_022485547.1"/>
</dbReference>
<gene>
    <name evidence="5" type="primary">LOC111135455</name>
</gene>
<dbReference type="InterPro" id="IPR016186">
    <property type="entry name" value="C-type_lectin-like/link_sf"/>
</dbReference>
<dbReference type="InterPro" id="IPR016187">
    <property type="entry name" value="CTDL_fold"/>
</dbReference>
<evidence type="ECO:0000256" key="2">
    <source>
        <dbReference type="SAM" id="SignalP"/>
    </source>
</evidence>
<evidence type="ECO:0000313" key="4">
    <source>
        <dbReference type="Proteomes" id="UP000694844"/>
    </source>
</evidence>
<dbReference type="Pfam" id="PF00059">
    <property type="entry name" value="Lectin_C"/>
    <property type="match status" value="1"/>
</dbReference>
<evidence type="ECO:0000259" key="3">
    <source>
        <dbReference type="PROSITE" id="PS50041"/>
    </source>
</evidence>
<feature type="region of interest" description="Disordered" evidence="1">
    <location>
        <begin position="192"/>
        <end position="220"/>
    </location>
</feature>
<dbReference type="CDD" id="cd00037">
    <property type="entry name" value="CLECT"/>
    <property type="match status" value="1"/>
</dbReference>
<feature type="domain" description="C-type lectin" evidence="3">
    <location>
        <begin position="35"/>
        <end position="163"/>
    </location>
</feature>
<dbReference type="GeneID" id="111135455"/>
<dbReference type="InterPro" id="IPR001304">
    <property type="entry name" value="C-type_lectin-like"/>
</dbReference>
<sequence length="239" mass="26307">MWSLLLSSVLLSLVYGDDLAYCPPNLPRNTNLRTYNGHCYQFMVHRHIEWKAAENDCTSKGGHLVVVNDMDEQLFLMSALGSFSFRGQGVWIGLTDSVQEGKFTWVSGEPVSFTYWAPGQPGVIANIGRKRLILDTITNIHLVEEDCVLLKFSESGHWHDYPCVKLDPLGLVHENYPYVCEYKQIPPPATTTTVGTTQTMAPSTTQTTTTLTTTPEPDGTPVTSAAVAGSVGELVIGRK</sequence>
<dbReference type="InterPro" id="IPR050111">
    <property type="entry name" value="C-type_lectin/snaclec_domain"/>
</dbReference>
<keyword evidence="2" id="KW-0732">Signal</keyword>
<dbReference type="SMART" id="SM00034">
    <property type="entry name" value="CLECT"/>
    <property type="match status" value="1"/>
</dbReference>
<dbReference type="Gene3D" id="3.10.100.10">
    <property type="entry name" value="Mannose-Binding Protein A, subunit A"/>
    <property type="match status" value="1"/>
</dbReference>
<feature type="chain" id="PRO_5034482191" evidence="2">
    <location>
        <begin position="17"/>
        <end position="239"/>
    </location>
</feature>
<dbReference type="OrthoDB" id="6162243at2759"/>
<dbReference type="KEGG" id="cvn:111135455"/>
<dbReference type="PROSITE" id="PS50041">
    <property type="entry name" value="C_TYPE_LECTIN_2"/>
    <property type="match status" value="1"/>
</dbReference>
<evidence type="ECO:0000256" key="1">
    <source>
        <dbReference type="SAM" id="MobiDB-lite"/>
    </source>
</evidence>
<dbReference type="SUPFAM" id="SSF56436">
    <property type="entry name" value="C-type lectin-like"/>
    <property type="match status" value="1"/>
</dbReference>
<accession>A0A8B8EMW1</accession>
<reference evidence="5" key="1">
    <citation type="submission" date="2025-08" db="UniProtKB">
        <authorList>
            <consortium name="RefSeq"/>
        </authorList>
    </citation>
    <scope>IDENTIFICATION</scope>
    <source>
        <tissue evidence="5">Whole sample</tissue>
    </source>
</reference>
<name>A0A8B8EMW1_CRAVI</name>
<dbReference type="AlphaFoldDB" id="A0A8B8EMW1"/>
<evidence type="ECO:0000313" key="5">
    <source>
        <dbReference type="RefSeq" id="XP_022341255.1"/>
    </source>
</evidence>
<feature type="signal peptide" evidence="2">
    <location>
        <begin position="1"/>
        <end position="16"/>
    </location>
</feature>